<keyword evidence="2" id="KW-0732">Signal</keyword>
<evidence type="ECO:0000256" key="2">
    <source>
        <dbReference type="SAM" id="SignalP"/>
    </source>
</evidence>
<organism evidence="3 4">
    <name type="scientific">Paenibacillus monticola</name>
    <dbReference type="NCBI Taxonomy" id="2666075"/>
    <lineage>
        <taxon>Bacteria</taxon>
        <taxon>Bacillati</taxon>
        <taxon>Bacillota</taxon>
        <taxon>Bacilli</taxon>
        <taxon>Bacillales</taxon>
        <taxon>Paenibacillaceae</taxon>
        <taxon>Paenibacillus</taxon>
    </lineage>
</organism>
<dbReference type="Pfam" id="PF07676">
    <property type="entry name" value="PD40"/>
    <property type="match status" value="1"/>
</dbReference>
<dbReference type="InterPro" id="IPR011042">
    <property type="entry name" value="6-blade_b-propeller_TolB-like"/>
</dbReference>
<name>A0A7X2H8A9_9BACL</name>
<dbReference type="Proteomes" id="UP000463051">
    <property type="component" value="Unassembled WGS sequence"/>
</dbReference>
<comment type="similarity">
    <text evidence="1">Belongs to the TolB family.</text>
</comment>
<evidence type="ECO:0000256" key="1">
    <source>
        <dbReference type="ARBA" id="ARBA00009820"/>
    </source>
</evidence>
<dbReference type="Gene3D" id="2.120.10.30">
    <property type="entry name" value="TolB, C-terminal domain"/>
    <property type="match status" value="1"/>
</dbReference>
<evidence type="ECO:0008006" key="5">
    <source>
        <dbReference type="Google" id="ProtNLM"/>
    </source>
</evidence>
<dbReference type="PANTHER" id="PTHR36842">
    <property type="entry name" value="PROTEIN TOLB HOMOLOG"/>
    <property type="match status" value="1"/>
</dbReference>
<protein>
    <recommendedName>
        <fullName evidence="5">Lipoprotein</fullName>
    </recommendedName>
</protein>
<accession>A0A7X2H8A9</accession>
<gene>
    <name evidence="3" type="ORF">GJB61_19985</name>
</gene>
<dbReference type="AlphaFoldDB" id="A0A7X2H8A9"/>
<keyword evidence="4" id="KW-1185">Reference proteome</keyword>
<evidence type="ECO:0000313" key="4">
    <source>
        <dbReference type="Proteomes" id="UP000463051"/>
    </source>
</evidence>
<reference evidence="3 4" key="1">
    <citation type="submission" date="2019-11" db="EMBL/GenBank/DDBJ databases">
        <title>Paenibacillus monticola sp. nov., a novel PGPR strain isolated from mountain sample in China.</title>
        <authorList>
            <person name="Zhao Q."/>
            <person name="Li H.-P."/>
            <person name="Zhang J.-L."/>
        </authorList>
    </citation>
    <scope>NUCLEOTIDE SEQUENCE [LARGE SCALE GENOMIC DNA]</scope>
    <source>
        <strain evidence="3 4">LC-T2</strain>
    </source>
</reference>
<dbReference type="PROSITE" id="PS51257">
    <property type="entry name" value="PROKAR_LIPOPROTEIN"/>
    <property type="match status" value="1"/>
</dbReference>
<feature type="chain" id="PRO_5031541381" description="Lipoprotein" evidence="2">
    <location>
        <begin position="27"/>
        <end position="371"/>
    </location>
</feature>
<dbReference type="InterPro" id="IPR011659">
    <property type="entry name" value="WD40"/>
</dbReference>
<feature type="signal peptide" evidence="2">
    <location>
        <begin position="1"/>
        <end position="26"/>
    </location>
</feature>
<dbReference type="RefSeq" id="WP_154120784.1">
    <property type="nucleotide sequence ID" value="NZ_WJXB01000008.1"/>
</dbReference>
<comment type="caution">
    <text evidence="3">The sequence shown here is derived from an EMBL/GenBank/DDBJ whole genome shotgun (WGS) entry which is preliminary data.</text>
</comment>
<evidence type="ECO:0000313" key="3">
    <source>
        <dbReference type="EMBL" id="MRN55265.1"/>
    </source>
</evidence>
<dbReference type="PANTHER" id="PTHR36842:SF1">
    <property type="entry name" value="PROTEIN TOLB"/>
    <property type="match status" value="1"/>
</dbReference>
<proteinExistence type="inferred from homology"/>
<dbReference type="SUPFAM" id="SSF69304">
    <property type="entry name" value="Tricorn protease N-terminal domain"/>
    <property type="match status" value="1"/>
</dbReference>
<sequence>MQKIINNKLGKTVLILLSTVSLLSIAACGTGETEARKVIEQSGKKITVMDNTTQSVYTKLKLTSIDKLEGVRGMDWVSEDMLVVDKENKEQTPVTVEGQQRYPHNFYLRDLASGKETPLKEGEQSLGFALLSPDKKHVFYKEVYEATGIGYIMDMETGVSVKTGDAEFMTTEGEWADNEHVIFPNMEGNIVRADVTGKSEIAVKTGVGYVHNVVQAGSIIYYIAHEDSQLIAYDTGTKQSEVIAKGVMWAIPSPDGAKLALVKRTAPTEMTLSLCDTAGNELSTLASGTQVFGTSWSPDGSKIAYTTTSENGNENRLFITEVETGEQTPISNDMQASDKLRWSPSGKKLLTSTSVLKDNAYQFMAYVITLS</sequence>
<dbReference type="EMBL" id="WJXB01000008">
    <property type="protein sequence ID" value="MRN55265.1"/>
    <property type="molecule type" value="Genomic_DNA"/>
</dbReference>